<evidence type="ECO:0000256" key="8">
    <source>
        <dbReference type="ARBA" id="ARBA00022827"/>
    </source>
</evidence>
<evidence type="ECO:0000256" key="2">
    <source>
        <dbReference type="ARBA" id="ARBA00008282"/>
    </source>
</evidence>
<evidence type="ECO:0000313" key="12">
    <source>
        <dbReference type="EMBL" id="ASJ72915.1"/>
    </source>
</evidence>
<dbReference type="InterPro" id="IPR006311">
    <property type="entry name" value="TAT_signal"/>
</dbReference>
<dbReference type="Proteomes" id="UP000250079">
    <property type="component" value="Chromosome"/>
</dbReference>
<comment type="subcellular location">
    <subcellularLocation>
        <location evidence="11">Cell inner membrane</location>
        <topology evidence="11">Lipid-anchor</topology>
        <orientation evidence="11">Periplasmic side</orientation>
    </subcellularLocation>
</comment>
<feature type="signal peptide" evidence="11">
    <location>
        <begin position="1"/>
        <end position="22"/>
    </location>
</feature>
<dbReference type="PANTHER" id="PTHR30040:SF2">
    <property type="entry name" value="FAD:PROTEIN FMN TRANSFERASE"/>
    <property type="match status" value="1"/>
</dbReference>
<sequence length="296" mass="32207">MNINRRRFLAITASFTATVACAAETHRWQGRAFGSDVSLIIRGPEKAANEAISEARSLITQTEKLFSLYDPESALVCLNQNGVLRPQAHFLKLLESVDLAYHLTHGLFDPSVQPMWRNAVEGRDPAEALHLVGWEKVEFNDARVTLAPGQALTFNGIAQGFATDLVSERLKALGFNQTLVNIGEYRGAGGPWELGLADPRYGLVDTHTIQNAAVATSSPMATPIGPDGHIFLPAVHERNVSRPWSTVSVEADTATLADALSTGLVWANMTLIEKIRKSPGVHRVTLVDEHGDLLNL</sequence>
<keyword evidence="5 11" id="KW-0285">Flavoprotein</keyword>
<keyword evidence="13" id="KW-1185">Reference proteome</keyword>
<dbReference type="GO" id="GO:0005886">
    <property type="term" value="C:plasma membrane"/>
    <property type="evidence" value="ECO:0007669"/>
    <property type="project" value="UniProtKB-SubCell"/>
</dbReference>
<dbReference type="InterPro" id="IPR003374">
    <property type="entry name" value="ApbE-like_sf"/>
</dbReference>
<dbReference type="SUPFAM" id="SSF143631">
    <property type="entry name" value="ApbE-like"/>
    <property type="match status" value="1"/>
</dbReference>
<dbReference type="EC" id="2.7.1.180" evidence="3 11"/>
<evidence type="ECO:0000256" key="5">
    <source>
        <dbReference type="ARBA" id="ARBA00022630"/>
    </source>
</evidence>
<keyword evidence="8 11" id="KW-0274">FAD</keyword>
<keyword evidence="11" id="KW-0732">Signal</keyword>
<dbReference type="Gene3D" id="3.10.520.10">
    <property type="entry name" value="ApbE-like domains"/>
    <property type="match status" value="1"/>
</dbReference>
<dbReference type="PROSITE" id="PS51318">
    <property type="entry name" value="TAT"/>
    <property type="match status" value="1"/>
</dbReference>
<comment type="catalytic activity">
    <reaction evidence="10 11">
        <text>L-threonyl-[protein] + FAD = FMN-L-threonyl-[protein] + AMP + H(+)</text>
        <dbReference type="Rhea" id="RHEA:36847"/>
        <dbReference type="Rhea" id="RHEA-COMP:11060"/>
        <dbReference type="Rhea" id="RHEA-COMP:11061"/>
        <dbReference type="ChEBI" id="CHEBI:15378"/>
        <dbReference type="ChEBI" id="CHEBI:30013"/>
        <dbReference type="ChEBI" id="CHEBI:57692"/>
        <dbReference type="ChEBI" id="CHEBI:74257"/>
        <dbReference type="ChEBI" id="CHEBI:456215"/>
        <dbReference type="EC" id="2.7.1.180"/>
    </reaction>
</comment>
<dbReference type="OrthoDB" id="9778595at2"/>
<dbReference type="EMBL" id="CP018632">
    <property type="protein sequence ID" value="ASJ72915.1"/>
    <property type="molecule type" value="Genomic_DNA"/>
</dbReference>
<dbReference type="RefSeq" id="WP_088918182.1">
    <property type="nucleotide sequence ID" value="NZ_CP018632.1"/>
</dbReference>
<dbReference type="PROSITE" id="PS51257">
    <property type="entry name" value="PROKAR_LIPOPROTEIN"/>
    <property type="match status" value="1"/>
</dbReference>
<protein>
    <recommendedName>
        <fullName evidence="4 11">FAD:protein FMN transferase</fullName>
        <ecNumber evidence="3 11">2.7.1.180</ecNumber>
    </recommendedName>
</protein>
<evidence type="ECO:0000256" key="4">
    <source>
        <dbReference type="ARBA" id="ARBA00016337"/>
    </source>
</evidence>
<keyword evidence="11" id="KW-0997">Cell inner membrane</keyword>
<keyword evidence="9 11" id="KW-0460">Magnesium</keyword>
<dbReference type="PANTHER" id="PTHR30040">
    <property type="entry name" value="THIAMINE BIOSYNTHESIS LIPOPROTEIN APBE"/>
    <property type="match status" value="1"/>
</dbReference>
<keyword evidence="11" id="KW-0449">Lipoprotein</keyword>
<evidence type="ECO:0000256" key="9">
    <source>
        <dbReference type="ARBA" id="ARBA00022842"/>
    </source>
</evidence>
<evidence type="ECO:0000256" key="6">
    <source>
        <dbReference type="ARBA" id="ARBA00022679"/>
    </source>
</evidence>
<evidence type="ECO:0000256" key="3">
    <source>
        <dbReference type="ARBA" id="ARBA00011955"/>
    </source>
</evidence>
<keyword evidence="6 11" id="KW-0808">Transferase</keyword>
<keyword evidence="11" id="KW-1003">Cell membrane</keyword>
<feature type="chain" id="PRO_5016188700" description="FAD:protein FMN transferase" evidence="11">
    <location>
        <begin position="23"/>
        <end position="296"/>
    </location>
</feature>
<evidence type="ECO:0000313" key="13">
    <source>
        <dbReference type="Proteomes" id="UP000250079"/>
    </source>
</evidence>
<name>A0A2Z2NQZ4_9GAMM</name>
<evidence type="ECO:0000256" key="11">
    <source>
        <dbReference type="RuleBase" id="RU363002"/>
    </source>
</evidence>
<dbReference type="KEGG" id="gai:IMCC3135_14150"/>
<keyword evidence="7 11" id="KW-0479">Metal-binding</keyword>
<dbReference type="GO" id="GO:0016740">
    <property type="term" value="F:transferase activity"/>
    <property type="evidence" value="ECO:0007669"/>
    <property type="project" value="UniProtKB-UniRule"/>
</dbReference>
<dbReference type="GO" id="GO:0046872">
    <property type="term" value="F:metal ion binding"/>
    <property type="evidence" value="ECO:0007669"/>
    <property type="project" value="UniProtKB-UniRule"/>
</dbReference>
<dbReference type="Pfam" id="PF02424">
    <property type="entry name" value="ApbE"/>
    <property type="match status" value="1"/>
</dbReference>
<evidence type="ECO:0000256" key="7">
    <source>
        <dbReference type="ARBA" id="ARBA00022723"/>
    </source>
</evidence>
<gene>
    <name evidence="12" type="ORF">IMCC3135_14150</name>
</gene>
<proteinExistence type="inferred from homology"/>
<comment type="similarity">
    <text evidence="2 11">Belongs to the ApbE family.</text>
</comment>
<comment type="function">
    <text evidence="11">Flavin transferase that catalyzes the transfer of the FMN moiety of FAD and its covalent binding to the hydroxyl group of a threonine residue in a target flavoprotein.</text>
</comment>
<dbReference type="InterPro" id="IPR024932">
    <property type="entry name" value="ApbE"/>
</dbReference>
<comment type="cofactor">
    <cofactor evidence="1 11">
        <name>Mg(2+)</name>
        <dbReference type="ChEBI" id="CHEBI:18420"/>
    </cofactor>
</comment>
<evidence type="ECO:0000256" key="1">
    <source>
        <dbReference type="ARBA" id="ARBA00001946"/>
    </source>
</evidence>
<dbReference type="AlphaFoldDB" id="A0A2Z2NQZ4"/>
<accession>A0A2Z2NQZ4</accession>
<reference evidence="12 13" key="1">
    <citation type="submission" date="2016-12" db="EMBL/GenBank/DDBJ databases">
        <authorList>
            <person name="Song W.-J."/>
            <person name="Kurnit D.M."/>
        </authorList>
    </citation>
    <scope>NUCLEOTIDE SEQUENCE [LARGE SCALE GENOMIC DNA]</scope>
    <source>
        <strain evidence="12 13">IMCC3135</strain>
    </source>
</reference>
<evidence type="ECO:0000256" key="10">
    <source>
        <dbReference type="ARBA" id="ARBA00048540"/>
    </source>
</evidence>
<keyword evidence="11" id="KW-0472">Membrane</keyword>
<organism evidence="12 13">
    <name type="scientific">Granulosicoccus antarcticus IMCC3135</name>
    <dbReference type="NCBI Taxonomy" id="1192854"/>
    <lineage>
        <taxon>Bacteria</taxon>
        <taxon>Pseudomonadati</taxon>
        <taxon>Pseudomonadota</taxon>
        <taxon>Gammaproteobacteria</taxon>
        <taxon>Chromatiales</taxon>
        <taxon>Granulosicoccaceae</taxon>
        <taxon>Granulosicoccus</taxon>
    </lineage>
</organism>